<sequence>MHQSWLPLSLLLWAEVSSCLRSPHIEDSPCLLEGQHHKDELDLGARDKQAVLSPSEVTTAASDAKVNLKSGQDYTVFYPQQEQAIWPVVRNKGPDKAAKLILESPDLGPLGISIASIYASCPGTRPGSPKIRCEWDNTKADFSKWSKITLKFTGKVSRHQPGFRHVHPCT</sequence>
<evidence type="ECO:0008006" key="4">
    <source>
        <dbReference type="Google" id="ProtNLM"/>
    </source>
</evidence>
<gene>
    <name evidence="2" type="ORF">HRG_10752</name>
</gene>
<keyword evidence="3" id="KW-1185">Reference proteome</keyword>
<dbReference type="Proteomes" id="UP000824596">
    <property type="component" value="Unassembled WGS sequence"/>
</dbReference>
<evidence type="ECO:0000256" key="1">
    <source>
        <dbReference type="SAM" id="SignalP"/>
    </source>
</evidence>
<proteinExistence type="predicted"/>
<keyword evidence="1" id="KW-0732">Signal</keyword>
<organism evidence="2 3">
    <name type="scientific">Hirsutella rhossiliensis</name>
    <dbReference type="NCBI Taxonomy" id="111463"/>
    <lineage>
        <taxon>Eukaryota</taxon>
        <taxon>Fungi</taxon>
        <taxon>Dikarya</taxon>
        <taxon>Ascomycota</taxon>
        <taxon>Pezizomycotina</taxon>
        <taxon>Sordariomycetes</taxon>
        <taxon>Hypocreomycetidae</taxon>
        <taxon>Hypocreales</taxon>
        <taxon>Ophiocordycipitaceae</taxon>
        <taxon>Hirsutella</taxon>
    </lineage>
</organism>
<dbReference type="EMBL" id="JAIZPD010000017">
    <property type="protein sequence ID" value="KAH0958057.1"/>
    <property type="molecule type" value="Genomic_DNA"/>
</dbReference>
<dbReference type="OrthoDB" id="10494164at2759"/>
<accession>A0A9P8MN72</accession>
<protein>
    <recommendedName>
        <fullName evidence="4">Phosphatidylglycerol/phosphatidylinositol transfer protein</fullName>
    </recommendedName>
</protein>
<feature type="signal peptide" evidence="1">
    <location>
        <begin position="1"/>
        <end position="19"/>
    </location>
</feature>
<name>A0A9P8MN72_9HYPO</name>
<dbReference type="AlphaFoldDB" id="A0A9P8MN72"/>
<evidence type="ECO:0000313" key="2">
    <source>
        <dbReference type="EMBL" id="KAH0958057.1"/>
    </source>
</evidence>
<dbReference type="RefSeq" id="XP_044715571.1">
    <property type="nucleotide sequence ID" value="XM_044869222.1"/>
</dbReference>
<evidence type="ECO:0000313" key="3">
    <source>
        <dbReference type="Proteomes" id="UP000824596"/>
    </source>
</evidence>
<comment type="caution">
    <text evidence="2">The sequence shown here is derived from an EMBL/GenBank/DDBJ whole genome shotgun (WGS) entry which is preliminary data.</text>
</comment>
<dbReference type="GeneID" id="68359880"/>
<reference evidence="2" key="1">
    <citation type="submission" date="2021-09" db="EMBL/GenBank/DDBJ databases">
        <title>A high-quality genome of the endoparasitic fungus Hirsutella rhossiliensis with a comparison of Hirsutella genomes reveals transposable elements contributing to genome size variation.</title>
        <authorList>
            <person name="Lin R."/>
            <person name="Jiao Y."/>
            <person name="Sun X."/>
            <person name="Ling J."/>
            <person name="Xie B."/>
            <person name="Cheng X."/>
        </authorList>
    </citation>
    <scope>NUCLEOTIDE SEQUENCE</scope>
    <source>
        <strain evidence="2">HR02</strain>
    </source>
</reference>
<feature type="chain" id="PRO_5040241277" description="Phosphatidylglycerol/phosphatidylinositol transfer protein" evidence="1">
    <location>
        <begin position="20"/>
        <end position="170"/>
    </location>
</feature>